<gene>
    <name evidence="2" type="ORF">UJA718_LOCUS42555</name>
</gene>
<evidence type="ECO:0000313" key="3">
    <source>
        <dbReference type="Proteomes" id="UP000663873"/>
    </source>
</evidence>
<keyword evidence="3" id="KW-1185">Reference proteome</keyword>
<reference evidence="2" key="1">
    <citation type="submission" date="2021-02" db="EMBL/GenBank/DDBJ databases">
        <authorList>
            <person name="Nowell W R."/>
        </authorList>
    </citation>
    <scope>NUCLEOTIDE SEQUENCE</scope>
</reference>
<name>A0A821QRR3_9BILA</name>
<evidence type="ECO:0000256" key="1">
    <source>
        <dbReference type="SAM" id="MobiDB-lite"/>
    </source>
</evidence>
<proteinExistence type="predicted"/>
<dbReference type="AlphaFoldDB" id="A0A821QRR3"/>
<accession>A0A821QRR3</accession>
<protein>
    <submittedName>
        <fullName evidence="2">Uncharacterized protein</fullName>
    </submittedName>
</protein>
<feature type="region of interest" description="Disordered" evidence="1">
    <location>
        <begin position="18"/>
        <end position="56"/>
    </location>
</feature>
<sequence length="56" mass="6184">LLTGGQKGMSELEKAVLRRRKAMGDPDVPIDDDDEEDSKKPTKTKSRPEQTPASVM</sequence>
<dbReference type="EMBL" id="CAJOBP010055131">
    <property type="protein sequence ID" value="CAF4829709.1"/>
    <property type="molecule type" value="Genomic_DNA"/>
</dbReference>
<dbReference type="Proteomes" id="UP000663873">
    <property type="component" value="Unassembled WGS sequence"/>
</dbReference>
<feature type="non-terminal residue" evidence="2">
    <location>
        <position position="1"/>
    </location>
</feature>
<evidence type="ECO:0000313" key="2">
    <source>
        <dbReference type="EMBL" id="CAF4829709.1"/>
    </source>
</evidence>
<comment type="caution">
    <text evidence="2">The sequence shown here is derived from an EMBL/GenBank/DDBJ whole genome shotgun (WGS) entry which is preliminary data.</text>
</comment>
<organism evidence="2 3">
    <name type="scientific">Rotaria socialis</name>
    <dbReference type="NCBI Taxonomy" id="392032"/>
    <lineage>
        <taxon>Eukaryota</taxon>
        <taxon>Metazoa</taxon>
        <taxon>Spiralia</taxon>
        <taxon>Gnathifera</taxon>
        <taxon>Rotifera</taxon>
        <taxon>Eurotatoria</taxon>
        <taxon>Bdelloidea</taxon>
        <taxon>Philodinida</taxon>
        <taxon>Philodinidae</taxon>
        <taxon>Rotaria</taxon>
    </lineage>
</organism>